<feature type="region of interest" description="Disordered" evidence="1">
    <location>
        <begin position="1"/>
        <end position="46"/>
    </location>
</feature>
<comment type="caution">
    <text evidence="2">The sequence shown here is derived from an EMBL/GenBank/DDBJ whole genome shotgun (WGS) entry which is preliminary data.</text>
</comment>
<keyword evidence="3" id="KW-1185">Reference proteome</keyword>
<reference evidence="3" key="1">
    <citation type="journal article" date="2019" name="Int. J. Syst. Evol. Microbiol.">
        <title>The Global Catalogue of Microorganisms (GCM) 10K type strain sequencing project: providing services to taxonomists for standard genome sequencing and annotation.</title>
        <authorList>
            <consortium name="The Broad Institute Genomics Platform"/>
            <consortium name="The Broad Institute Genome Sequencing Center for Infectious Disease"/>
            <person name="Wu L."/>
            <person name="Ma J."/>
        </authorList>
    </citation>
    <scope>NUCLEOTIDE SEQUENCE [LARGE SCALE GENOMIC DNA]</scope>
    <source>
        <strain evidence="3">CGMCC 1.15474</strain>
    </source>
</reference>
<dbReference type="Pfam" id="PF14181">
    <property type="entry name" value="YqfQ"/>
    <property type="match status" value="1"/>
</dbReference>
<feature type="compositionally biased region" description="Polar residues" evidence="1">
    <location>
        <begin position="162"/>
        <end position="180"/>
    </location>
</feature>
<dbReference type="EMBL" id="JBHUIK010000002">
    <property type="protein sequence ID" value="MFD2213931.1"/>
    <property type="molecule type" value="Genomic_DNA"/>
</dbReference>
<feature type="compositionally biased region" description="Low complexity" evidence="1">
    <location>
        <begin position="147"/>
        <end position="161"/>
    </location>
</feature>
<feature type="compositionally biased region" description="Polar residues" evidence="1">
    <location>
        <begin position="188"/>
        <end position="198"/>
    </location>
</feature>
<dbReference type="Proteomes" id="UP001597318">
    <property type="component" value="Unassembled WGS sequence"/>
</dbReference>
<evidence type="ECO:0000313" key="3">
    <source>
        <dbReference type="Proteomes" id="UP001597318"/>
    </source>
</evidence>
<name>A0ABW5BWF5_9BACI</name>
<dbReference type="InterPro" id="IPR025571">
    <property type="entry name" value="YqfQ"/>
</dbReference>
<feature type="region of interest" description="Disordered" evidence="1">
    <location>
        <begin position="147"/>
        <end position="216"/>
    </location>
</feature>
<sequence>MFQQRPMPPMNSRGYFPQQGQIPMGRQANPGSFMGRGQLGSQMAARGAGGGGGLKGILSKILPGSQGAAGGGINPQSFIGGANAASNATRATGSLQGLMNPSNISGMLGNVQRVLGMAQQVTPMVQQYGPLVKNLPAMVKIYRELNSSNDNESNDSTNETTQAATVTEQSNQPTNQNVGKKTSKKESPSISEEVIQSTETKKRKPMPRSSQPKMYI</sequence>
<evidence type="ECO:0000313" key="2">
    <source>
        <dbReference type="EMBL" id="MFD2213931.1"/>
    </source>
</evidence>
<dbReference type="RefSeq" id="WP_247344590.1">
    <property type="nucleotide sequence ID" value="NZ_CP095550.1"/>
</dbReference>
<gene>
    <name evidence="2" type="ORF">ACFSKK_09595</name>
</gene>
<accession>A0ABW5BWF5</accession>
<evidence type="ECO:0000256" key="1">
    <source>
        <dbReference type="SAM" id="MobiDB-lite"/>
    </source>
</evidence>
<organism evidence="2 3">
    <name type="scientific">Metabacillus endolithicus</name>
    <dbReference type="NCBI Taxonomy" id="1535204"/>
    <lineage>
        <taxon>Bacteria</taxon>
        <taxon>Bacillati</taxon>
        <taxon>Bacillota</taxon>
        <taxon>Bacilli</taxon>
        <taxon>Bacillales</taxon>
        <taxon>Bacillaceae</taxon>
        <taxon>Metabacillus</taxon>
    </lineage>
</organism>
<protein>
    <submittedName>
        <fullName evidence="2">YqfQ family protein</fullName>
    </submittedName>
</protein>
<proteinExistence type="predicted"/>